<dbReference type="InterPro" id="IPR023271">
    <property type="entry name" value="Aquaporin-like"/>
</dbReference>
<dbReference type="GO" id="GO:0015250">
    <property type="term" value="F:water channel activity"/>
    <property type="evidence" value="ECO:0007669"/>
    <property type="project" value="TreeGrafter"/>
</dbReference>
<evidence type="ECO:0000256" key="4">
    <source>
        <dbReference type="ARBA" id="ARBA00022475"/>
    </source>
</evidence>
<evidence type="ECO:0000256" key="1">
    <source>
        <dbReference type="ARBA" id="ARBA00004651"/>
    </source>
</evidence>
<evidence type="ECO:0000256" key="2">
    <source>
        <dbReference type="ARBA" id="ARBA00006175"/>
    </source>
</evidence>
<evidence type="ECO:0000256" key="10">
    <source>
        <dbReference type="SAM" id="SignalP"/>
    </source>
</evidence>
<evidence type="ECO:0000256" key="6">
    <source>
        <dbReference type="ARBA" id="ARBA00022989"/>
    </source>
</evidence>
<evidence type="ECO:0000313" key="11">
    <source>
        <dbReference type="EMBL" id="TCU62468.1"/>
    </source>
</evidence>
<feature type="transmembrane region" description="Helical" evidence="9">
    <location>
        <begin position="204"/>
        <end position="225"/>
    </location>
</feature>
<dbReference type="Pfam" id="PF00230">
    <property type="entry name" value="MIP"/>
    <property type="match status" value="1"/>
</dbReference>
<keyword evidence="7 9" id="KW-0472">Membrane</keyword>
<keyword evidence="4" id="KW-1003">Cell membrane</keyword>
<proteinExistence type="inferred from homology"/>
<dbReference type="AlphaFoldDB" id="A0A4R3TK36"/>
<evidence type="ECO:0000256" key="3">
    <source>
        <dbReference type="ARBA" id="ARBA00022448"/>
    </source>
</evidence>
<dbReference type="Proteomes" id="UP000295773">
    <property type="component" value="Unassembled WGS sequence"/>
</dbReference>
<evidence type="ECO:0000256" key="5">
    <source>
        <dbReference type="ARBA" id="ARBA00022692"/>
    </source>
</evidence>
<dbReference type="PROSITE" id="PS51257">
    <property type="entry name" value="PROKAR_LIPOPROTEIN"/>
    <property type="match status" value="1"/>
</dbReference>
<dbReference type="RefSeq" id="WP_008978004.1">
    <property type="nucleotide sequence ID" value="NZ_DBGDHU010000012.1"/>
</dbReference>
<comment type="subcellular location">
    <subcellularLocation>
        <location evidence="1">Cell membrane</location>
        <topology evidence="1">Multi-pass membrane protein</topology>
    </subcellularLocation>
</comment>
<feature type="transmembrane region" description="Helical" evidence="9">
    <location>
        <begin position="130"/>
        <end position="151"/>
    </location>
</feature>
<dbReference type="PROSITE" id="PS00221">
    <property type="entry name" value="MIP"/>
    <property type="match status" value="1"/>
</dbReference>
<comment type="similarity">
    <text evidence="2 8">Belongs to the MIP/aquaporin (TC 1.A.8) family.</text>
</comment>
<keyword evidence="5 8" id="KW-0812">Transmembrane</keyword>
<dbReference type="InterPro" id="IPR034294">
    <property type="entry name" value="Aquaporin_transptr"/>
</dbReference>
<keyword evidence="6 9" id="KW-1133">Transmembrane helix</keyword>
<dbReference type="NCBIfam" id="TIGR00861">
    <property type="entry name" value="MIP"/>
    <property type="match status" value="1"/>
</dbReference>
<dbReference type="PRINTS" id="PR00783">
    <property type="entry name" value="MINTRINSICP"/>
</dbReference>
<name>A0A4R3TK36_9FIRM</name>
<comment type="caution">
    <text evidence="11">The sequence shown here is derived from an EMBL/GenBank/DDBJ whole genome shotgun (WGS) entry which is preliminary data.</text>
</comment>
<dbReference type="EMBL" id="SMBP01000004">
    <property type="protein sequence ID" value="TCU62468.1"/>
    <property type="molecule type" value="Genomic_DNA"/>
</dbReference>
<evidence type="ECO:0000256" key="9">
    <source>
        <dbReference type="SAM" id="Phobius"/>
    </source>
</evidence>
<feature type="signal peptide" evidence="10">
    <location>
        <begin position="1"/>
        <end position="24"/>
    </location>
</feature>
<evidence type="ECO:0000256" key="7">
    <source>
        <dbReference type="ARBA" id="ARBA00023136"/>
    </source>
</evidence>
<protein>
    <submittedName>
        <fullName evidence="11">Aquaporin Z</fullName>
    </submittedName>
</protein>
<feature type="transmembrane region" description="Helical" evidence="9">
    <location>
        <begin position="34"/>
        <end position="58"/>
    </location>
</feature>
<dbReference type="GO" id="GO:0005886">
    <property type="term" value="C:plasma membrane"/>
    <property type="evidence" value="ECO:0007669"/>
    <property type="project" value="UniProtKB-SubCell"/>
</dbReference>
<keyword evidence="3 8" id="KW-0813">Transport</keyword>
<feature type="transmembrane region" description="Helical" evidence="9">
    <location>
        <begin position="163"/>
        <end position="184"/>
    </location>
</feature>
<dbReference type="Gene3D" id="1.20.1080.10">
    <property type="entry name" value="Glycerol uptake facilitator protein"/>
    <property type="match status" value="1"/>
</dbReference>
<evidence type="ECO:0000313" key="12">
    <source>
        <dbReference type="Proteomes" id="UP000295773"/>
    </source>
</evidence>
<dbReference type="InterPro" id="IPR022357">
    <property type="entry name" value="MIP_CS"/>
</dbReference>
<dbReference type="InterPro" id="IPR000425">
    <property type="entry name" value="MIP"/>
</dbReference>
<dbReference type="PANTHER" id="PTHR19139:SF199">
    <property type="entry name" value="MIP17260P"/>
    <property type="match status" value="1"/>
</dbReference>
<reference evidence="11 12" key="1">
    <citation type="submission" date="2019-03" db="EMBL/GenBank/DDBJ databases">
        <title>Genomic Encyclopedia of Type Strains, Phase IV (KMG-IV): sequencing the most valuable type-strain genomes for metagenomic binning, comparative biology and taxonomic classification.</title>
        <authorList>
            <person name="Goeker M."/>
        </authorList>
    </citation>
    <scope>NUCLEOTIDE SEQUENCE [LARGE SCALE GENOMIC DNA]</scope>
    <source>
        <strain evidence="11 12">DSM 29481</strain>
    </source>
</reference>
<dbReference type="SUPFAM" id="SSF81338">
    <property type="entry name" value="Aquaporin-like"/>
    <property type="match status" value="1"/>
</dbReference>
<sequence length="231" mass="23762">MKKYLAEFIGTCVLVVFGCGSAVAANTLVQATGVNVPLALSTLLIAFAFGLSIVAMAYSIGNISGCHINPAVSFAMWISKKLDTKDFVSYVIAQCLGAIVGAALLVFMFGSNASLGTNGYGALSALHTEMGQAFVVEVVLTFTFVLAILGVTSKIENSAVSGLVIGLTLTLIHILGIPFTGTSVNPARSLGPALFAGGDALSQVWLFILAPLVGAAIAALVWKFIASPDTE</sequence>
<accession>A0A4R3TK36</accession>
<dbReference type="CDD" id="cd00333">
    <property type="entry name" value="MIP"/>
    <property type="match status" value="1"/>
</dbReference>
<dbReference type="PANTHER" id="PTHR19139">
    <property type="entry name" value="AQUAPORIN TRANSPORTER"/>
    <property type="match status" value="1"/>
</dbReference>
<feature type="chain" id="PRO_5020391032" evidence="10">
    <location>
        <begin position="25"/>
        <end position="231"/>
    </location>
</feature>
<keyword evidence="10" id="KW-0732">Signal</keyword>
<gene>
    <name evidence="11" type="ORF">EDD61_104107</name>
</gene>
<feature type="transmembrane region" description="Helical" evidence="9">
    <location>
        <begin position="87"/>
        <end position="110"/>
    </location>
</feature>
<evidence type="ECO:0000256" key="8">
    <source>
        <dbReference type="RuleBase" id="RU000477"/>
    </source>
</evidence>
<keyword evidence="12" id="KW-1185">Reference proteome</keyword>
<organism evidence="11 12">
    <name type="scientific">Longicatena caecimuris</name>
    <dbReference type="NCBI Taxonomy" id="1796635"/>
    <lineage>
        <taxon>Bacteria</taxon>
        <taxon>Bacillati</taxon>
        <taxon>Bacillota</taxon>
        <taxon>Erysipelotrichia</taxon>
        <taxon>Erysipelotrichales</taxon>
        <taxon>Erysipelotrichaceae</taxon>
        <taxon>Longicatena</taxon>
    </lineage>
</organism>